<evidence type="ECO:0000313" key="2">
    <source>
        <dbReference type="EMBL" id="MCG2459458.1"/>
    </source>
</evidence>
<organism evidence="2 3">
    <name type="scientific">Cerina litoralis</name>
    <dbReference type="NCBI Taxonomy" id="2874477"/>
    <lineage>
        <taxon>Bacteria</taxon>
        <taxon>Pseudomonadati</taxon>
        <taxon>Bacteroidota</taxon>
        <taxon>Flavobacteriia</taxon>
        <taxon>Flavobacteriales</taxon>
        <taxon>Flavobacteriaceae</taxon>
        <taxon>Cerina</taxon>
    </lineage>
</organism>
<keyword evidence="1" id="KW-0175">Coiled coil</keyword>
<dbReference type="EMBL" id="JAIRBC010000002">
    <property type="protein sequence ID" value="MCG2459458.1"/>
    <property type="molecule type" value="Genomic_DNA"/>
</dbReference>
<evidence type="ECO:0000256" key="1">
    <source>
        <dbReference type="SAM" id="Coils"/>
    </source>
</evidence>
<feature type="coiled-coil region" evidence="1">
    <location>
        <begin position="27"/>
        <end position="54"/>
    </location>
</feature>
<dbReference type="AlphaFoldDB" id="A0AAE3ER63"/>
<sequence>MKIATFNIQNLFHRDRSLLEKPYGKCVADWINELDHLMRENNRASTNAERIQELTFLLGFDKTYDVPYAVMRKRAGFLFLKGMNYSKELKAGEMTDWNGWIALQTVPLDPVAVKNKARVIAELNTDILLLQEIEDRASLEEFNAQLLPDFDCEPFQEVAVVQGSDNRGREMGIMLKNGHRIKSVKSHRIDIADSPNPNKEIFQYELETPAEQTIWLLSAQLQEETKDKEISDIFRKKEAQKIADVYGGLWENGQRNIIVTGTFNAVSYCDTLSPLFRDTKMKDVTRHQSFKADFDNGSDATYYRLGAYRMGVNIKQKDYLLLSPNLFRRVTNSGLNRKAVWPDKRPKWPVYSSMQNLKQAASEHPAVWADIDI</sequence>
<accession>A0AAE3ER63</accession>
<dbReference type="SUPFAM" id="SSF56219">
    <property type="entry name" value="DNase I-like"/>
    <property type="match status" value="1"/>
</dbReference>
<evidence type="ECO:0000313" key="3">
    <source>
        <dbReference type="Proteomes" id="UP001200642"/>
    </source>
</evidence>
<dbReference type="Gene3D" id="3.60.10.10">
    <property type="entry name" value="Endonuclease/exonuclease/phosphatase"/>
    <property type="match status" value="1"/>
</dbReference>
<comment type="caution">
    <text evidence="2">The sequence shown here is derived from an EMBL/GenBank/DDBJ whole genome shotgun (WGS) entry which is preliminary data.</text>
</comment>
<dbReference type="Proteomes" id="UP001200642">
    <property type="component" value="Unassembled WGS sequence"/>
</dbReference>
<gene>
    <name evidence="2" type="ORF">K8352_01710</name>
</gene>
<name>A0AAE3ER63_9FLAO</name>
<reference evidence="2" key="1">
    <citation type="submission" date="2023-02" db="EMBL/GenBank/DDBJ databases">
        <title>Genome of Flavobacteriaceae gen. nov. sp. strain F89.</title>
        <authorList>
            <person name="Wang Y."/>
        </authorList>
    </citation>
    <scope>NUCLEOTIDE SEQUENCE</scope>
    <source>
        <strain evidence="2">F89</strain>
    </source>
</reference>
<dbReference type="InterPro" id="IPR036691">
    <property type="entry name" value="Endo/exonu/phosph_ase_sf"/>
</dbReference>
<proteinExistence type="predicted"/>
<keyword evidence="3" id="KW-1185">Reference proteome</keyword>
<dbReference type="RefSeq" id="WP_317900605.1">
    <property type="nucleotide sequence ID" value="NZ_JAIRBC010000002.1"/>
</dbReference>
<protein>
    <submittedName>
        <fullName evidence="2">Uncharacterized protein</fullName>
    </submittedName>
</protein>